<keyword evidence="3" id="KW-0862">Zinc</keyword>
<evidence type="ECO:0000259" key="6">
    <source>
        <dbReference type="PROSITE" id="PS50089"/>
    </source>
</evidence>
<dbReference type="SMART" id="SM00184">
    <property type="entry name" value="RING"/>
    <property type="match status" value="1"/>
</dbReference>
<dbReference type="PANTHER" id="PTHR45931:SF16">
    <property type="entry name" value="RING_U-BOX SUPERFAMILY PROTEIN"/>
    <property type="match status" value="1"/>
</dbReference>
<keyword evidence="2 4" id="KW-0863">Zinc-finger</keyword>
<dbReference type="InParanoid" id="A0A059CS45"/>
<gene>
    <name evidence="7" type="ORF">EUGRSUZ_C02349</name>
</gene>
<dbReference type="STRING" id="71139.A0A059CS45"/>
<name>A0A059CS45_EUCGR</name>
<dbReference type="InterPro" id="IPR051834">
    <property type="entry name" value="RING_finger_E3_ligase"/>
</dbReference>
<sequence length="102" mass="11542">MATRGEVEMEDNEEVSIGGYESDPNQVTRGVSNGIIEKLKRKSYSVGKVDGCSICLEELDGKYKLMEIPYSHLFHSRCVVKWLERNNSCPLCRGKLQVQDSE</sequence>
<feature type="region of interest" description="Disordered" evidence="5">
    <location>
        <begin position="1"/>
        <end position="25"/>
    </location>
</feature>
<dbReference type="AlphaFoldDB" id="A0A059CS45"/>
<dbReference type="PANTHER" id="PTHR45931">
    <property type="entry name" value="SI:CH211-59O9.10"/>
    <property type="match status" value="1"/>
</dbReference>
<dbReference type="InterPro" id="IPR001841">
    <property type="entry name" value="Znf_RING"/>
</dbReference>
<accession>A0A059CS45</accession>
<proteinExistence type="predicted"/>
<keyword evidence="1" id="KW-0479">Metal-binding</keyword>
<dbReference type="Gene3D" id="3.30.40.10">
    <property type="entry name" value="Zinc/RING finger domain, C3HC4 (zinc finger)"/>
    <property type="match status" value="1"/>
</dbReference>
<dbReference type="PROSITE" id="PS50089">
    <property type="entry name" value="ZF_RING_2"/>
    <property type="match status" value="1"/>
</dbReference>
<feature type="domain" description="RING-type" evidence="6">
    <location>
        <begin position="52"/>
        <end position="93"/>
    </location>
</feature>
<evidence type="ECO:0000256" key="3">
    <source>
        <dbReference type="ARBA" id="ARBA00022833"/>
    </source>
</evidence>
<evidence type="ECO:0000256" key="2">
    <source>
        <dbReference type="ARBA" id="ARBA00022771"/>
    </source>
</evidence>
<evidence type="ECO:0000256" key="4">
    <source>
        <dbReference type="PROSITE-ProRule" id="PRU00175"/>
    </source>
</evidence>
<dbReference type="Gramene" id="KCW80981">
    <property type="protein sequence ID" value="KCW80981"/>
    <property type="gene ID" value="EUGRSUZ_C02349"/>
</dbReference>
<protein>
    <recommendedName>
        <fullName evidence="6">RING-type domain-containing protein</fullName>
    </recommendedName>
</protein>
<reference evidence="7" key="1">
    <citation type="submission" date="2013-07" db="EMBL/GenBank/DDBJ databases">
        <title>The genome of Eucalyptus grandis.</title>
        <authorList>
            <person name="Schmutz J."/>
            <person name="Hayes R."/>
            <person name="Myburg A."/>
            <person name="Tuskan G."/>
            <person name="Grattapaglia D."/>
            <person name="Rokhsar D.S."/>
        </authorList>
    </citation>
    <scope>NUCLEOTIDE SEQUENCE</scope>
    <source>
        <tissue evidence="7">Leaf extractions</tissue>
    </source>
</reference>
<dbReference type="GO" id="GO:0016567">
    <property type="term" value="P:protein ubiquitination"/>
    <property type="evidence" value="ECO:0000318"/>
    <property type="project" value="GO_Central"/>
</dbReference>
<dbReference type="GO" id="GO:0005737">
    <property type="term" value="C:cytoplasm"/>
    <property type="evidence" value="ECO:0000318"/>
    <property type="project" value="GO_Central"/>
</dbReference>
<dbReference type="InterPro" id="IPR013083">
    <property type="entry name" value="Znf_RING/FYVE/PHD"/>
</dbReference>
<evidence type="ECO:0000313" key="7">
    <source>
        <dbReference type="EMBL" id="KCW80981.1"/>
    </source>
</evidence>
<dbReference type="SUPFAM" id="SSF57850">
    <property type="entry name" value="RING/U-box"/>
    <property type="match status" value="1"/>
</dbReference>
<dbReference type="Pfam" id="PF13639">
    <property type="entry name" value="zf-RING_2"/>
    <property type="match status" value="1"/>
</dbReference>
<dbReference type="GO" id="GO:0061630">
    <property type="term" value="F:ubiquitin protein ligase activity"/>
    <property type="evidence" value="ECO:0000318"/>
    <property type="project" value="GO_Central"/>
</dbReference>
<dbReference type="GO" id="GO:0008270">
    <property type="term" value="F:zinc ion binding"/>
    <property type="evidence" value="ECO:0007669"/>
    <property type="project" value="UniProtKB-KW"/>
</dbReference>
<evidence type="ECO:0000256" key="5">
    <source>
        <dbReference type="SAM" id="MobiDB-lite"/>
    </source>
</evidence>
<dbReference type="CDD" id="cd16454">
    <property type="entry name" value="RING-H2_PA-TM-RING"/>
    <property type="match status" value="1"/>
</dbReference>
<evidence type="ECO:0000256" key="1">
    <source>
        <dbReference type="ARBA" id="ARBA00022723"/>
    </source>
</evidence>
<dbReference type="eggNOG" id="KOG0800">
    <property type="taxonomic scope" value="Eukaryota"/>
</dbReference>
<organism evidence="7">
    <name type="scientific">Eucalyptus grandis</name>
    <name type="common">Flooded gum</name>
    <dbReference type="NCBI Taxonomy" id="71139"/>
    <lineage>
        <taxon>Eukaryota</taxon>
        <taxon>Viridiplantae</taxon>
        <taxon>Streptophyta</taxon>
        <taxon>Embryophyta</taxon>
        <taxon>Tracheophyta</taxon>
        <taxon>Spermatophyta</taxon>
        <taxon>Magnoliopsida</taxon>
        <taxon>eudicotyledons</taxon>
        <taxon>Gunneridae</taxon>
        <taxon>Pentapetalae</taxon>
        <taxon>rosids</taxon>
        <taxon>malvids</taxon>
        <taxon>Myrtales</taxon>
        <taxon>Myrtaceae</taxon>
        <taxon>Myrtoideae</taxon>
        <taxon>Eucalypteae</taxon>
        <taxon>Eucalyptus</taxon>
    </lineage>
</organism>
<dbReference type="EMBL" id="KK198755">
    <property type="protein sequence ID" value="KCW80981.1"/>
    <property type="molecule type" value="Genomic_DNA"/>
</dbReference>